<dbReference type="EMBL" id="SDGZ01000025">
    <property type="protein sequence ID" value="TYC48007.1"/>
    <property type="molecule type" value="Genomic_DNA"/>
</dbReference>
<comment type="caution">
    <text evidence="1">The sequence shown here is derived from an EMBL/GenBank/DDBJ whole genome shotgun (WGS) entry which is preliminary data.</text>
</comment>
<dbReference type="InterPro" id="IPR024234">
    <property type="entry name" value="DUF3801"/>
</dbReference>
<reference evidence="1 2" key="1">
    <citation type="submission" date="2019-01" db="EMBL/GenBank/DDBJ databases">
        <title>Weissella sp. nov., a novel lactic acid bacterium isolated from animal feces.</title>
        <authorList>
            <person name="Wang L.-T."/>
        </authorList>
    </citation>
    <scope>NUCLEOTIDE SEQUENCE [LARGE SCALE GENOMIC DNA]</scope>
    <source>
        <strain evidence="1 2">8H-2</strain>
    </source>
</reference>
<dbReference type="RefSeq" id="WP_148623684.1">
    <property type="nucleotide sequence ID" value="NZ_SDGZ01000025.1"/>
</dbReference>
<gene>
    <name evidence="1" type="ORF">ESZ50_10285</name>
</gene>
<dbReference type="Pfam" id="PF12687">
    <property type="entry name" value="DUF3801"/>
    <property type="match status" value="1"/>
</dbReference>
<proteinExistence type="predicted"/>
<dbReference type="OrthoDB" id="2191509at2"/>
<evidence type="ECO:0000313" key="1">
    <source>
        <dbReference type="EMBL" id="TYC48007.1"/>
    </source>
</evidence>
<dbReference type="AlphaFoldDB" id="A0A6C2C2H0"/>
<dbReference type="Proteomes" id="UP000371977">
    <property type="component" value="Unassembled WGS sequence"/>
</dbReference>
<accession>A0A6C2C2H0</accession>
<evidence type="ECO:0000313" key="2">
    <source>
        <dbReference type="Proteomes" id="UP000371977"/>
    </source>
</evidence>
<keyword evidence="2" id="KW-1185">Reference proteome</keyword>
<organism evidence="1 2">
    <name type="scientific">Weissella muntiaci</name>
    <dbReference type="NCBI Taxonomy" id="2508881"/>
    <lineage>
        <taxon>Bacteria</taxon>
        <taxon>Bacillati</taxon>
        <taxon>Bacillota</taxon>
        <taxon>Bacilli</taxon>
        <taxon>Lactobacillales</taxon>
        <taxon>Lactobacillaceae</taxon>
        <taxon>Weissella</taxon>
    </lineage>
</organism>
<sequence>MEQKEVIHKISVGSNMTIRATVQLLDQIENWLSDTIKSHINTTMVGEQPLYKLLNNSNSPLTSELVNESVSLDKLKEYLNEQGLAFAFKENKDGSRNLFFKVQDKELAFKALENVKNDMLSNPDGVANRIVKDPTKVTFAEKVAIALEDQRKLPKQNAPEIKVNTPEIGGIK</sequence>
<protein>
    <submittedName>
        <fullName evidence="1">DUF3801 domain-containing protein</fullName>
    </submittedName>
</protein>
<name>A0A6C2C2H0_9LACO</name>